<keyword evidence="2" id="KW-1133">Transmembrane helix</keyword>
<dbReference type="GO" id="GO:0015627">
    <property type="term" value="C:type II protein secretion system complex"/>
    <property type="evidence" value="ECO:0007669"/>
    <property type="project" value="TreeGrafter"/>
</dbReference>
<dbReference type="OrthoDB" id="9790239at2"/>
<feature type="compositionally biased region" description="Polar residues" evidence="1">
    <location>
        <begin position="61"/>
        <end position="70"/>
    </location>
</feature>
<dbReference type="InterPro" id="IPR010994">
    <property type="entry name" value="RuvA_2-like"/>
</dbReference>
<feature type="transmembrane region" description="Helical" evidence="2">
    <location>
        <begin position="12"/>
        <end position="29"/>
    </location>
</feature>
<dbReference type="SUPFAM" id="SSF47781">
    <property type="entry name" value="RuvA domain 2-like"/>
    <property type="match status" value="1"/>
</dbReference>
<dbReference type="AlphaFoldDB" id="A0A3M8B315"/>
<dbReference type="Pfam" id="PF10531">
    <property type="entry name" value="SLBB"/>
    <property type="match status" value="1"/>
</dbReference>
<dbReference type="InterPro" id="IPR003583">
    <property type="entry name" value="Hlx-hairpin-Hlx_DNA-bd_motif"/>
</dbReference>
<dbReference type="GO" id="GO:0015628">
    <property type="term" value="P:protein secretion by the type II secretion system"/>
    <property type="evidence" value="ECO:0007669"/>
    <property type="project" value="TreeGrafter"/>
</dbReference>
<dbReference type="Gene3D" id="3.10.560.10">
    <property type="entry name" value="Outer membrane lipoprotein wza domain like"/>
    <property type="match status" value="1"/>
</dbReference>
<dbReference type="RefSeq" id="WP_122904636.1">
    <property type="nucleotide sequence ID" value="NZ_RHHS01000022.1"/>
</dbReference>
<reference evidence="4 5" key="1">
    <citation type="submission" date="2018-10" db="EMBL/GenBank/DDBJ databases">
        <title>Phylogenomics of Brevibacillus.</title>
        <authorList>
            <person name="Dunlap C."/>
        </authorList>
    </citation>
    <scope>NUCLEOTIDE SEQUENCE [LARGE SCALE GENOMIC DNA]</scope>
    <source>
        <strain evidence="4 5">DSM 100115</strain>
    </source>
</reference>
<organism evidence="4 5">
    <name type="scientific">Brevibacillus gelatini</name>
    <dbReference type="NCBI Taxonomy" id="1655277"/>
    <lineage>
        <taxon>Bacteria</taxon>
        <taxon>Bacillati</taxon>
        <taxon>Bacillota</taxon>
        <taxon>Bacilli</taxon>
        <taxon>Bacillales</taxon>
        <taxon>Paenibacillaceae</taxon>
        <taxon>Brevibacillus</taxon>
    </lineage>
</organism>
<dbReference type="Proteomes" id="UP000268829">
    <property type="component" value="Unassembled WGS sequence"/>
</dbReference>
<accession>A0A3M8B315</accession>
<feature type="domain" description="Helix-hairpin-helix DNA-binding motif class 1" evidence="3">
    <location>
        <begin position="228"/>
        <end position="247"/>
    </location>
</feature>
<dbReference type="InterPro" id="IPR019554">
    <property type="entry name" value="Soluble_ligand-bd"/>
</dbReference>
<evidence type="ECO:0000256" key="2">
    <source>
        <dbReference type="SAM" id="Phobius"/>
    </source>
</evidence>
<keyword evidence="2" id="KW-0472">Membrane</keyword>
<comment type="caution">
    <text evidence="4">The sequence shown here is derived from an EMBL/GenBank/DDBJ whole genome shotgun (WGS) entry which is preliminary data.</text>
</comment>
<keyword evidence="4" id="KW-0238">DNA-binding</keyword>
<feature type="region of interest" description="Disordered" evidence="1">
    <location>
        <begin position="49"/>
        <end position="92"/>
    </location>
</feature>
<sequence length="251" mass="26630">MLLDWWERYRRPVLLVAAILFVAVSFWLYQAEPQTEIVGVPLASSVYAEEGRNTENPGEDTATSQNQKAANAQPAEVREKTQTQAAHETAPPPLYVDIKGKVRKPGLYRFAPGMRVADAIEKAGGALPEADLDQVNLAEPLVDGTALLVPAKGSTAGGSDTAVGAPPLSTVPASGIRAAGAAAVPKARPLNLNAATIEELMGLPGIGEARAKAILEYRSQVGRFRSADELKKVPGIGAKMFERIKDQLVAQ</sequence>
<dbReference type="PANTHER" id="PTHR21180">
    <property type="entry name" value="ENDONUCLEASE/EXONUCLEASE/PHOSPHATASE FAMILY DOMAIN-CONTAINING PROTEIN 1"/>
    <property type="match status" value="1"/>
</dbReference>
<dbReference type="InterPro" id="IPR051675">
    <property type="entry name" value="Endo/Exo/Phosphatase_dom_1"/>
</dbReference>
<dbReference type="SMART" id="SM00278">
    <property type="entry name" value="HhH1"/>
    <property type="match status" value="2"/>
</dbReference>
<feature type="domain" description="Helix-hairpin-helix DNA-binding motif class 1" evidence="3">
    <location>
        <begin position="198"/>
        <end position="217"/>
    </location>
</feature>
<keyword evidence="5" id="KW-1185">Reference proteome</keyword>
<evidence type="ECO:0000313" key="5">
    <source>
        <dbReference type="Proteomes" id="UP000268829"/>
    </source>
</evidence>
<dbReference type="PANTHER" id="PTHR21180:SF32">
    <property type="entry name" value="ENDONUCLEASE_EXONUCLEASE_PHOSPHATASE FAMILY DOMAIN-CONTAINING PROTEIN 1"/>
    <property type="match status" value="1"/>
</dbReference>
<dbReference type="EMBL" id="RHHS01000022">
    <property type="protein sequence ID" value="RNB57653.1"/>
    <property type="molecule type" value="Genomic_DNA"/>
</dbReference>
<dbReference type="NCBIfam" id="TIGR00426">
    <property type="entry name" value="competence protein ComEA helix-hairpin-helix repeat region"/>
    <property type="match status" value="1"/>
</dbReference>
<dbReference type="Pfam" id="PF12836">
    <property type="entry name" value="HHH_3"/>
    <property type="match status" value="1"/>
</dbReference>
<dbReference type="GO" id="GO:0003677">
    <property type="term" value="F:DNA binding"/>
    <property type="evidence" value="ECO:0007669"/>
    <property type="project" value="UniProtKB-KW"/>
</dbReference>
<keyword evidence="2" id="KW-0812">Transmembrane</keyword>
<dbReference type="GO" id="GO:0006281">
    <property type="term" value="P:DNA repair"/>
    <property type="evidence" value="ECO:0007669"/>
    <property type="project" value="InterPro"/>
</dbReference>
<dbReference type="InterPro" id="IPR004509">
    <property type="entry name" value="Competence_ComEA_HhH"/>
</dbReference>
<evidence type="ECO:0000259" key="3">
    <source>
        <dbReference type="SMART" id="SM00278"/>
    </source>
</evidence>
<dbReference type="Gene3D" id="1.10.150.320">
    <property type="entry name" value="Photosystem II 12 kDa extrinsic protein"/>
    <property type="match status" value="1"/>
</dbReference>
<evidence type="ECO:0000313" key="4">
    <source>
        <dbReference type="EMBL" id="RNB57653.1"/>
    </source>
</evidence>
<proteinExistence type="predicted"/>
<evidence type="ECO:0000256" key="1">
    <source>
        <dbReference type="SAM" id="MobiDB-lite"/>
    </source>
</evidence>
<name>A0A3M8B315_9BACL</name>
<protein>
    <submittedName>
        <fullName evidence="4">ComEA family DNA-binding protein</fullName>
    </submittedName>
</protein>
<gene>
    <name evidence="4" type="ORF">EDM57_10075</name>
</gene>